<feature type="domain" description="Transposase DDE" evidence="1">
    <location>
        <begin position="9"/>
        <end position="436"/>
    </location>
</feature>
<gene>
    <name evidence="2" type="ORF">FEZ33_12165</name>
</gene>
<evidence type="ECO:0000259" key="1">
    <source>
        <dbReference type="Pfam" id="PF13701"/>
    </source>
</evidence>
<dbReference type="InterPro" id="IPR047960">
    <property type="entry name" value="Transpos_IS1380"/>
</dbReference>
<dbReference type="Proteomes" id="UP000306420">
    <property type="component" value="Unassembled WGS sequence"/>
</dbReference>
<dbReference type="SUPFAM" id="SSF53098">
    <property type="entry name" value="Ribonuclease H-like"/>
    <property type="match status" value="1"/>
</dbReference>
<dbReference type="InterPro" id="IPR012337">
    <property type="entry name" value="RNaseH-like_sf"/>
</dbReference>
<sequence length="439" mass="50787">MVTLQENAVKFNNNLIVSHDGGRLSSDSGLVLIDELMDAFQFTQLSEDIVTFNDSRKYWTHTNHKILKQLILQIIGGYNTDSAANILQHDPVLQTFSTDKPLASQSSISRLYDRVVGETIDSLQVFNQALIDKARLLRNDTNMIIDLDSTHSDTFGNQEQTAYNAHYGTNGYHPLVAFDGITGDFLKAKLRSGNQYTSKGVKEFLKPLLEHYNQAIPTTDILVRGDSGFATPDIYDLCELYENHYVIRLKANRNLYRLAEEFVFYDTDHPWDEKEVYYHSVSYQAASWTKSRRVCVRSTREVGELLFNHSFIVTNFSENISAKRVFETYNKRGTMENYIKEAKNSFFFDKTDSPEFLENEARMMISLLAYNVVNFLRTICFEPKSKGLQVNTIRLRLFKVAGKLVTTARRIYLKLSSSHVYQREFYAVFRQIQRIRQYI</sequence>
<dbReference type="EMBL" id="VBSP01000095">
    <property type="protein sequence ID" value="TLQ37894.1"/>
    <property type="molecule type" value="Genomic_DNA"/>
</dbReference>
<dbReference type="NCBIfam" id="NF033539">
    <property type="entry name" value="transpos_IS1380"/>
    <property type="match status" value="1"/>
</dbReference>
<comment type="caution">
    <text evidence="2">The sequence shown here is derived from an EMBL/GenBank/DDBJ whole genome shotgun (WGS) entry which is preliminary data.</text>
</comment>
<dbReference type="InterPro" id="IPR025668">
    <property type="entry name" value="Tnp_DDE_dom"/>
</dbReference>
<organism evidence="2 3">
    <name type="scientific">Ruoffia tabacinasalis</name>
    <dbReference type="NCBI Taxonomy" id="87458"/>
    <lineage>
        <taxon>Bacteria</taxon>
        <taxon>Bacillati</taxon>
        <taxon>Bacillota</taxon>
        <taxon>Bacilli</taxon>
        <taxon>Lactobacillales</taxon>
        <taxon>Aerococcaceae</taxon>
        <taxon>Ruoffia</taxon>
    </lineage>
</organism>
<dbReference type="AlphaFoldDB" id="A0A5R9DRJ4"/>
<dbReference type="OrthoDB" id="6627885at2"/>
<proteinExistence type="predicted"/>
<evidence type="ECO:0000313" key="3">
    <source>
        <dbReference type="Proteomes" id="UP000306420"/>
    </source>
</evidence>
<evidence type="ECO:0000313" key="2">
    <source>
        <dbReference type="EMBL" id="TLQ37894.1"/>
    </source>
</evidence>
<dbReference type="Pfam" id="PF13701">
    <property type="entry name" value="DDE_Tnp_1_4"/>
    <property type="match status" value="1"/>
</dbReference>
<accession>A0A5R9DRJ4</accession>
<dbReference type="RefSeq" id="WP_138405605.1">
    <property type="nucleotide sequence ID" value="NZ_VBSP01000095.1"/>
</dbReference>
<name>A0A5R9DRJ4_9LACT</name>
<reference evidence="2 3" key="1">
    <citation type="submission" date="2019-05" db="EMBL/GenBank/DDBJ databases">
        <title>The metagenome of a microbial culture collection derived from dairy environment covers the genomic content of the human microbiome.</title>
        <authorList>
            <person name="Roder T."/>
            <person name="Wuthrich D."/>
            <person name="Sattari Z."/>
            <person name="Von Ah U."/>
            <person name="Bar C."/>
            <person name="Ronchi F."/>
            <person name="Macpherson A.J."/>
            <person name="Ganal-Vonarburg S.C."/>
            <person name="Bruggmann R."/>
            <person name="Vergeres G."/>
        </authorList>
    </citation>
    <scope>NUCLEOTIDE SEQUENCE [LARGE SCALE GENOMIC DNA]</scope>
    <source>
        <strain evidence="2 3">FAM 24227</strain>
    </source>
</reference>
<protein>
    <submittedName>
        <fullName evidence="2">IS1380 family transposase</fullName>
    </submittedName>
</protein>